<evidence type="ECO:0000313" key="6">
    <source>
        <dbReference type="Proteomes" id="UP000784128"/>
    </source>
</evidence>
<name>A0ABS5UCV3_9BACT</name>
<dbReference type="Proteomes" id="UP000784128">
    <property type="component" value="Unassembled WGS sequence"/>
</dbReference>
<evidence type="ECO:0000256" key="2">
    <source>
        <dbReference type="ARBA" id="ARBA00022723"/>
    </source>
</evidence>
<keyword evidence="3" id="KW-0408">Iron</keyword>
<evidence type="ECO:0000256" key="1">
    <source>
        <dbReference type="ARBA" id="ARBA00010587"/>
    </source>
</evidence>
<dbReference type="InterPro" id="IPR035938">
    <property type="entry name" value="Hemerythrin-like_sf"/>
</dbReference>
<proteinExistence type="inferred from homology"/>
<dbReference type="RefSeq" id="WP_214301599.1">
    <property type="nucleotide sequence ID" value="NZ_JAHDYS010000023.1"/>
</dbReference>
<dbReference type="InterPro" id="IPR012312">
    <property type="entry name" value="Hemerythrin-like"/>
</dbReference>
<dbReference type="InterPro" id="IPR050669">
    <property type="entry name" value="Hemerythrin"/>
</dbReference>
<keyword evidence="2" id="KW-0479">Metal-binding</keyword>
<accession>A0ABS5UCV3</accession>
<comment type="similarity">
    <text evidence="1">Belongs to the hemerythrin family.</text>
</comment>
<dbReference type="SUPFAM" id="SSF47188">
    <property type="entry name" value="Hemerythrin-like"/>
    <property type="match status" value="1"/>
</dbReference>
<dbReference type="PANTHER" id="PTHR37164:SF1">
    <property type="entry name" value="BACTERIOHEMERYTHRIN"/>
    <property type="match status" value="1"/>
</dbReference>
<dbReference type="Gene3D" id="1.20.120.50">
    <property type="entry name" value="Hemerythrin-like"/>
    <property type="match status" value="1"/>
</dbReference>
<gene>
    <name evidence="5" type="ORF">KJB30_17155</name>
</gene>
<dbReference type="EMBL" id="JAHDYS010000023">
    <property type="protein sequence ID" value="MBT1073515.1"/>
    <property type="molecule type" value="Genomic_DNA"/>
</dbReference>
<dbReference type="PANTHER" id="PTHR37164">
    <property type="entry name" value="BACTERIOHEMERYTHRIN"/>
    <property type="match status" value="1"/>
</dbReference>
<dbReference type="NCBIfam" id="NF033749">
    <property type="entry name" value="bact_hemeryth"/>
    <property type="match status" value="1"/>
</dbReference>
<organism evidence="5 6">
    <name type="scientific">Pelotalea chapellei</name>
    <dbReference type="NCBI Taxonomy" id="44671"/>
    <lineage>
        <taxon>Bacteria</taxon>
        <taxon>Pseudomonadati</taxon>
        <taxon>Thermodesulfobacteriota</taxon>
        <taxon>Desulfuromonadia</taxon>
        <taxon>Geobacterales</taxon>
        <taxon>Geobacteraceae</taxon>
        <taxon>Pelotalea</taxon>
    </lineage>
</organism>
<evidence type="ECO:0000313" key="5">
    <source>
        <dbReference type="EMBL" id="MBT1073515.1"/>
    </source>
</evidence>
<sequence length="135" mass="15615">MGIKWRESLSIGVETIDNQHKELLQRFDDLLCACKEGKGTDELKGLLDFLSGYVRTHFNDEEAIQRLHQYPEYEEHKREHESFVVRLKALQGEIGSERVAVHHVMETNSMLLKWLTNHISVVDKKLGQFLLAAKA</sequence>
<dbReference type="NCBIfam" id="TIGR02481">
    <property type="entry name" value="hemeryth_dom"/>
    <property type="match status" value="1"/>
</dbReference>
<keyword evidence="6" id="KW-1185">Reference proteome</keyword>
<evidence type="ECO:0000259" key="4">
    <source>
        <dbReference type="Pfam" id="PF01814"/>
    </source>
</evidence>
<protein>
    <submittedName>
        <fullName evidence="5">Hemerythrin family protein</fullName>
    </submittedName>
</protein>
<comment type="caution">
    <text evidence="5">The sequence shown here is derived from an EMBL/GenBank/DDBJ whole genome shotgun (WGS) entry which is preliminary data.</text>
</comment>
<feature type="domain" description="Hemerythrin-like" evidence="4">
    <location>
        <begin position="12"/>
        <end position="128"/>
    </location>
</feature>
<dbReference type="InterPro" id="IPR012827">
    <property type="entry name" value="Hemerythrin_metal-bd"/>
</dbReference>
<dbReference type="CDD" id="cd12107">
    <property type="entry name" value="Hemerythrin"/>
    <property type="match status" value="1"/>
</dbReference>
<dbReference type="Pfam" id="PF01814">
    <property type="entry name" value="Hemerythrin"/>
    <property type="match status" value="1"/>
</dbReference>
<reference evidence="5 6" key="1">
    <citation type="submission" date="2021-05" db="EMBL/GenBank/DDBJ databases">
        <title>The draft genome of Geobacter chapellei DSM 13688.</title>
        <authorList>
            <person name="Xu Z."/>
            <person name="Masuda Y."/>
            <person name="Itoh H."/>
            <person name="Senoo K."/>
        </authorList>
    </citation>
    <scope>NUCLEOTIDE SEQUENCE [LARGE SCALE GENOMIC DNA]</scope>
    <source>
        <strain evidence="5 6">DSM 13688</strain>
    </source>
</reference>
<evidence type="ECO:0000256" key="3">
    <source>
        <dbReference type="ARBA" id="ARBA00023004"/>
    </source>
</evidence>